<accession>A0ABP9B4J4</accession>
<dbReference type="Gene3D" id="1.20.1440.30">
    <property type="entry name" value="Biosynthetic Protein domain"/>
    <property type="match status" value="1"/>
</dbReference>
<name>A0ABP9B4J4_9SPHI</name>
<dbReference type="PANTHER" id="PTHR31299">
    <property type="entry name" value="ESTERASE, PUTATIVE (AFU_ORTHOLOGUE AFUA_1G05850)-RELATED"/>
    <property type="match status" value="1"/>
</dbReference>
<evidence type="ECO:0000313" key="1">
    <source>
        <dbReference type="EMBL" id="GAA4789186.1"/>
    </source>
</evidence>
<evidence type="ECO:0000313" key="2">
    <source>
        <dbReference type="Proteomes" id="UP001501411"/>
    </source>
</evidence>
<evidence type="ECO:0008006" key="3">
    <source>
        <dbReference type="Google" id="ProtNLM"/>
    </source>
</evidence>
<reference evidence="2" key="1">
    <citation type="journal article" date="2019" name="Int. J. Syst. Evol. Microbiol.">
        <title>The Global Catalogue of Microorganisms (GCM) 10K type strain sequencing project: providing services to taxonomists for standard genome sequencing and annotation.</title>
        <authorList>
            <consortium name="The Broad Institute Genomics Platform"/>
            <consortium name="The Broad Institute Genome Sequencing Center for Infectious Disease"/>
            <person name="Wu L."/>
            <person name="Ma J."/>
        </authorList>
    </citation>
    <scope>NUCLEOTIDE SEQUENCE [LARGE SCALE GENOMIC DNA]</scope>
    <source>
        <strain evidence="2">JCM 18200</strain>
    </source>
</reference>
<protein>
    <recommendedName>
        <fullName evidence="3">Erythromycin esterase family protein</fullName>
    </recommendedName>
</protein>
<dbReference type="PANTHER" id="PTHR31299:SF0">
    <property type="entry name" value="ESTERASE, PUTATIVE (AFU_ORTHOLOGUE AFUA_1G05850)-RELATED"/>
    <property type="match status" value="1"/>
</dbReference>
<dbReference type="CDD" id="cd14728">
    <property type="entry name" value="Ere-like"/>
    <property type="match status" value="1"/>
</dbReference>
<proteinExistence type="predicted"/>
<sequence>MDSLATSVVNLIGNQEIVGLGEGTHGTAEFNQIRAAITRKLIAQKGFRYICFEHNFGETALFAKDLLSTSATDHLEMMGLLKKHFIGIYQNKEILEFFSWLHAYNKETKDPISLIGIDYAEALGSILTLESSMKNVDECKPILNRLKSNATYLDSCWNSQSIPQDAQMWLEKGVESVDLIDNVEKIAMLKKKRELPFKMSLLNIKLVYETFNRYRLKATEVSRDSLLFQMVKQVQDVDKHAKMIIWAHDGHVAKGEVFENEKPLGNILKDYYPGNYFSVGTITSGGKYLVTKDRFPTRYNTFFPTSLQKPINGSVEQYLDGLGQRQCLFYPGSLFDHAALKHSTYMRFAGYNFTKKNTFQEVNLWSCFDVLVYFRKTNPSRLFR</sequence>
<dbReference type="Gene3D" id="3.30.1870.10">
    <property type="entry name" value="EreA-like, domain 2"/>
    <property type="match status" value="1"/>
</dbReference>
<keyword evidence="2" id="KW-1185">Reference proteome</keyword>
<dbReference type="InterPro" id="IPR052036">
    <property type="entry name" value="Hydrolase/PRTase-associated"/>
</dbReference>
<dbReference type="Pfam" id="PF05139">
    <property type="entry name" value="Erythro_esteras"/>
    <property type="match status" value="1"/>
</dbReference>
<dbReference type="Proteomes" id="UP001501411">
    <property type="component" value="Unassembled WGS sequence"/>
</dbReference>
<dbReference type="InterPro" id="IPR007815">
    <property type="entry name" value="Emycin_Estase"/>
</dbReference>
<dbReference type="SUPFAM" id="SSF159501">
    <property type="entry name" value="EreA/ChaN-like"/>
    <property type="match status" value="1"/>
</dbReference>
<organism evidence="1 2">
    <name type="scientific">Olivibacter ginsenosidimutans</name>
    <dbReference type="NCBI Taxonomy" id="1176537"/>
    <lineage>
        <taxon>Bacteria</taxon>
        <taxon>Pseudomonadati</taxon>
        <taxon>Bacteroidota</taxon>
        <taxon>Sphingobacteriia</taxon>
        <taxon>Sphingobacteriales</taxon>
        <taxon>Sphingobacteriaceae</taxon>
        <taxon>Olivibacter</taxon>
    </lineage>
</organism>
<comment type="caution">
    <text evidence="1">The sequence shown here is derived from an EMBL/GenBank/DDBJ whole genome shotgun (WGS) entry which is preliminary data.</text>
</comment>
<dbReference type="EMBL" id="BAABIQ010000008">
    <property type="protein sequence ID" value="GAA4789186.1"/>
    <property type="molecule type" value="Genomic_DNA"/>
</dbReference>
<gene>
    <name evidence="1" type="ORF">GCM10023231_16860</name>
</gene>
<dbReference type="Gene3D" id="3.40.1660.10">
    <property type="entry name" value="EreA-like (biosynthetic domain)"/>
    <property type="match status" value="1"/>
</dbReference>